<feature type="compositionally biased region" description="Acidic residues" evidence="4">
    <location>
        <begin position="239"/>
        <end position="252"/>
    </location>
</feature>
<dbReference type="Proteomes" id="UP000237846">
    <property type="component" value="Unassembled WGS sequence"/>
</dbReference>
<reference evidence="8 9" key="1">
    <citation type="submission" date="2018-03" db="EMBL/GenBank/DDBJ databases">
        <title>Genomic Encyclopedia of Archaeal and Bacterial Type Strains, Phase II (KMG-II): from individual species to whole genera.</title>
        <authorList>
            <person name="Goeker M."/>
        </authorList>
    </citation>
    <scope>NUCLEOTIDE SEQUENCE [LARGE SCALE GENOMIC DNA]</scope>
    <source>
        <strain evidence="8 9">DSM 45601</strain>
    </source>
</reference>
<feature type="signal peptide" evidence="6">
    <location>
        <begin position="1"/>
        <end position="31"/>
    </location>
</feature>
<accession>A0A2T0Q2V7</accession>
<dbReference type="GO" id="GO:0007155">
    <property type="term" value="P:cell adhesion"/>
    <property type="evidence" value="ECO:0007669"/>
    <property type="project" value="UniProtKB-KW"/>
</dbReference>
<name>A0A2T0Q2V7_9ACTN</name>
<feature type="domain" description="Chaplin" evidence="7">
    <location>
        <begin position="90"/>
        <end position="130"/>
    </location>
</feature>
<evidence type="ECO:0000256" key="3">
    <source>
        <dbReference type="ARBA" id="ARBA00023087"/>
    </source>
</evidence>
<keyword evidence="1" id="KW-0964">Secreted</keyword>
<protein>
    <submittedName>
        <fullName evidence="8">Small secreted domain DUF320</fullName>
    </submittedName>
</protein>
<feature type="transmembrane region" description="Helical" evidence="5">
    <location>
        <begin position="308"/>
        <end position="328"/>
    </location>
</feature>
<dbReference type="EMBL" id="PVZC01000005">
    <property type="protein sequence ID" value="PRX98119.1"/>
    <property type="molecule type" value="Genomic_DNA"/>
</dbReference>
<gene>
    <name evidence="8" type="ORF">CLV72_105472</name>
</gene>
<feature type="domain" description="Chaplin" evidence="7">
    <location>
        <begin position="196"/>
        <end position="236"/>
    </location>
</feature>
<dbReference type="InterPro" id="IPR006311">
    <property type="entry name" value="TAT_signal"/>
</dbReference>
<evidence type="ECO:0000313" key="9">
    <source>
        <dbReference type="Proteomes" id="UP000237846"/>
    </source>
</evidence>
<evidence type="ECO:0000256" key="4">
    <source>
        <dbReference type="SAM" id="MobiDB-lite"/>
    </source>
</evidence>
<dbReference type="PROSITE" id="PS51884">
    <property type="entry name" value="CHAPLIN"/>
    <property type="match status" value="4"/>
</dbReference>
<comment type="caution">
    <text evidence="8">The sequence shown here is derived from an EMBL/GenBank/DDBJ whole genome shotgun (WGS) entry which is preliminary data.</text>
</comment>
<dbReference type="PROSITE" id="PS51318">
    <property type="entry name" value="TAT"/>
    <property type="match status" value="1"/>
</dbReference>
<feature type="region of interest" description="Disordered" evidence="4">
    <location>
        <begin position="236"/>
        <end position="298"/>
    </location>
</feature>
<keyword evidence="5" id="KW-1133">Transmembrane helix</keyword>
<sequence length="341" mass="33008">MSAMLRKKLLVSASAAVVASGLAALSAPAAAADTSGAGGVAAGNQIEVPVDVRAVICGNALAALGLSAAECEQVAQTLYTADQGQSTDGSGGIASGNQISIPVDAAIEVCGNSVSVLGLSAAECERTVHTLHESEQNQSTDGSGGIASGNQISIPVDVAVEVCGNSVSVLGLSAAECEETVHTLHESEQNQSTDGSGGIASGNQVTVPVDVAAEICGNSVSVLGLSAAECEQLISEQPDGGEEPAPEPESPDDSGTAPPAEGDDGGQDDGAAEEPGGEGAAEPSPSPSAQPAGMENASNALPVTGVQAGVLAGAAAALVAGGATLLALGRKRRAARLADEG</sequence>
<evidence type="ECO:0000259" key="7">
    <source>
        <dbReference type="PROSITE" id="PS51884"/>
    </source>
</evidence>
<feature type="chain" id="PRO_5039224662" evidence="6">
    <location>
        <begin position="32"/>
        <end position="341"/>
    </location>
</feature>
<evidence type="ECO:0000313" key="8">
    <source>
        <dbReference type="EMBL" id="PRX98119.1"/>
    </source>
</evidence>
<feature type="domain" description="Chaplin" evidence="7">
    <location>
        <begin position="143"/>
        <end position="183"/>
    </location>
</feature>
<keyword evidence="2" id="KW-0130">Cell adhesion</keyword>
<evidence type="ECO:0000256" key="6">
    <source>
        <dbReference type="SAM" id="SignalP"/>
    </source>
</evidence>
<keyword evidence="6" id="KW-0732">Signal</keyword>
<feature type="compositionally biased region" description="Acidic residues" evidence="4">
    <location>
        <begin position="261"/>
        <end position="276"/>
    </location>
</feature>
<keyword evidence="5" id="KW-0472">Membrane</keyword>
<keyword evidence="1" id="KW-0134">Cell wall</keyword>
<dbReference type="AlphaFoldDB" id="A0A2T0Q2V7"/>
<evidence type="ECO:0000256" key="1">
    <source>
        <dbReference type="ARBA" id="ARBA00022512"/>
    </source>
</evidence>
<feature type="region of interest" description="Disordered" evidence="4">
    <location>
        <begin position="181"/>
        <end position="201"/>
    </location>
</feature>
<proteinExistence type="predicted"/>
<dbReference type="Pfam" id="PF03777">
    <property type="entry name" value="ChpA-C"/>
    <property type="match status" value="4"/>
</dbReference>
<feature type="compositionally biased region" description="Low complexity" evidence="4">
    <location>
        <begin position="280"/>
        <end position="293"/>
    </location>
</feature>
<organism evidence="8 9">
    <name type="scientific">Allonocardiopsis opalescens</name>
    <dbReference type="NCBI Taxonomy" id="1144618"/>
    <lineage>
        <taxon>Bacteria</taxon>
        <taxon>Bacillati</taxon>
        <taxon>Actinomycetota</taxon>
        <taxon>Actinomycetes</taxon>
        <taxon>Streptosporangiales</taxon>
        <taxon>Allonocardiopsis</taxon>
    </lineage>
</organism>
<keyword evidence="3" id="KW-0034">Amyloid</keyword>
<feature type="domain" description="Chaplin" evidence="7">
    <location>
        <begin position="37"/>
        <end position="77"/>
    </location>
</feature>
<evidence type="ECO:0000256" key="5">
    <source>
        <dbReference type="SAM" id="Phobius"/>
    </source>
</evidence>
<keyword evidence="9" id="KW-1185">Reference proteome</keyword>
<evidence type="ECO:0000256" key="2">
    <source>
        <dbReference type="ARBA" id="ARBA00022889"/>
    </source>
</evidence>
<keyword evidence="5" id="KW-0812">Transmembrane</keyword>
<dbReference type="InterPro" id="IPR005528">
    <property type="entry name" value="ChpA-H"/>
</dbReference>